<dbReference type="SMART" id="SM01017">
    <property type="entry name" value="Arrestin_C"/>
    <property type="match status" value="1"/>
</dbReference>
<dbReference type="Proteomes" id="UP000694866">
    <property type="component" value="Unplaced"/>
</dbReference>
<dbReference type="AlphaFoldDB" id="A0A9R1SZ31"/>
<dbReference type="KEGG" id="fas:105264607"/>
<dbReference type="InterPro" id="IPR014752">
    <property type="entry name" value="Arrestin-like_C"/>
</dbReference>
<sequence>MPSDKSIAIRVNKFPIVYSPGETITGEAVVDLDEAATCRGISLRFKGRSKVHWSETRGTGKNRRTVYYRAEENYFGTEVYVVGSSHGEIELVGGQHIFPFTFTLPMNIPNSFEHKYGDVVYNIKAVMDIAWALDPECYLPFTVYSPLDITQIPSHIIEDEVHAEYCCCILPCLGQGFMEARIHIPKSTYEIGDELDVIIEIIASSRSVDIQAIRLRLKQQLEFHAESRTKSQVEVLQSTEKHGPFPTHTPIKLGLQVPSILHSGFQYCNLIDIKYLACIRFVVSDCHCDTKSELPITIGSRLGAIQEDSASFVPPTAPVATPTSSFPTAPGMNSPGIKPNFDTASYNPVPAIGFQIPSPSAPADPASLPPPPSYESVMAQDEKK</sequence>
<organism evidence="5 6">
    <name type="scientific">Fopius arisanus</name>
    <dbReference type="NCBI Taxonomy" id="64838"/>
    <lineage>
        <taxon>Eukaryota</taxon>
        <taxon>Metazoa</taxon>
        <taxon>Ecdysozoa</taxon>
        <taxon>Arthropoda</taxon>
        <taxon>Hexapoda</taxon>
        <taxon>Insecta</taxon>
        <taxon>Pterygota</taxon>
        <taxon>Neoptera</taxon>
        <taxon>Endopterygota</taxon>
        <taxon>Hymenoptera</taxon>
        <taxon>Apocrita</taxon>
        <taxon>Ichneumonoidea</taxon>
        <taxon>Braconidae</taxon>
        <taxon>Opiinae</taxon>
        <taxon>Fopius</taxon>
    </lineage>
</organism>
<proteinExistence type="inferred from homology"/>
<dbReference type="PANTHER" id="PTHR11188">
    <property type="entry name" value="ARRESTIN DOMAIN CONTAINING PROTEIN"/>
    <property type="match status" value="1"/>
</dbReference>
<dbReference type="SUPFAM" id="SSF81296">
    <property type="entry name" value="E set domains"/>
    <property type="match status" value="2"/>
</dbReference>
<evidence type="ECO:0000313" key="5">
    <source>
        <dbReference type="Proteomes" id="UP000694866"/>
    </source>
</evidence>
<dbReference type="InterPro" id="IPR011022">
    <property type="entry name" value="Arrestin_C-like"/>
</dbReference>
<dbReference type="GO" id="GO:0005737">
    <property type="term" value="C:cytoplasm"/>
    <property type="evidence" value="ECO:0007669"/>
    <property type="project" value="TreeGrafter"/>
</dbReference>
<feature type="domain" description="Arrestin C-terminal-like" evidence="4">
    <location>
        <begin position="174"/>
        <end position="302"/>
    </location>
</feature>
<protein>
    <submittedName>
        <fullName evidence="6">Arrestin domain-containing protein 2</fullName>
    </submittedName>
</protein>
<comment type="similarity">
    <text evidence="1">Belongs to the arrestin family.</text>
</comment>
<dbReference type="Gene3D" id="2.60.40.640">
    <property type="match status" value="2"/>
</dbReference>
<dbReference type="InterPro" id="IPR050357">
    <property type="entry name" value="Arrestin_domain-protein"/>
</dbReference>
<feature type="region of interest" description="Disordered" evidence="3">
    <location>
        <begin position="316"/>
        <end position="340"/>
    </location>
</feature>
<dbReference type="GO" id="GO:0015031">
    <property type="term" value="P:protein transport"/>
    <property type="evidence" value="ECO:0007669"/>
    <property type="project" value="TreeGrafter"/>
</dbReference>
<evidence type="ECO:0000313" key="6">
    <source>
        <dbReference type="RefSeq" id="XP_011299897.1"/>
    </source>
</evidence>
<gene>
    <name evidence="6" type="primary">LOC105264607</name>
</gene>
<feature type="compositionally biased region" description="Pro residues" evidence="3">
    <location>
        <begin position="359"/>
        <end position="373"/>
    </location>
</feature>
<feature type="compositionally biased region" description="Low complexity" evidence="3">
    <location>
        <begin position="316"/>
        <end position="330"/>
    </location>
</feature>
<dbReference type="OrthoDB" id="2333384at2759"/>
<evidence type="ECO:0000259" key="4">
    <source>
        <dbReference type="SMART" id="SM01017"/>
    </source>
</evidence>
<dbReference type="Pfam" id="PF02752">
    <property type="entry name" value="Arrestin_C"/>
    <property type="match status" value="1"/>
</dbReference>
<feature type="region of interest" description="Disordered" evidence="3">
    <location>
        <begin position="355"/>
        <end position="384"/>
    </location>
</feature>
<evidence type="ECO:0000256" key="3">
    <source>
        <dbReference type="SAM" id="MobiDB-lite"/>
    </source>
</evidence>
<keyword evidence="5" id="KW-1185">Reference proteome</keyword>
<name>A0A9R1SZ31_9HYME</name>
<dbReference type="InterPro" id="IPR014756">
    <property type="entry name" value="Ig_E-set"/>
</dbReference>
<evidence type="ECO:0000256" key="2">
    <source>
        <dbReference type="ARBA" id="ARBA00022606"/>
    </source>
</evidence>
<dbReference type="Pfam" id="PF00339">
    <property type="entry name" value="Arrestin_N"/>
    <property type="match status" value="1"/>
</dbReference>
<dbReference type="GeneID" id="105264607"/>
<dbReference type="InterPro" id="IPR011021">
    <property type="entry name" value="Arrestin-like_N"/>
</dbReference>
<evidence type="ECO:0000256" key="1">
    <source>
        <dbReference type="ARBA" id="ARBA00005298"/>
    </source>
</evidence>
<dbReference type="PANTHER" id="PTHR11188:SF176">
    <property type="entry name" value="ARRESTIN DOMAIN-CONTAINING PROTEIN 1"/>
    <property type="match status" value="1"/>
</dbReference>
<dbReference type="RefSeq" id="XP_011299897.1">
    <property type="nucleotide sequence ID" value="XM_011301595.1"/>
</dbReference>
<accession>A0A9R1SZ31</accession>
<reference evidence="6" key="1">
    <citation type="submission" date="2025-08" db="UniProtKB">
        <authorList>
            <consortium name="RefSeq"/>
        </authorList>
    </citation>
    <scope>IDENTIFICATION</scope>
    <source>
        <strain evidence="6">USDA-PBARC FA_bdor</strain>
        <tissue evidence="6">Whole organism</tissue>
    </source>
</reference>
<keyword evidence="2" id="KW-0716">Sensory transduction</keyword>